<sequence>MFSSGEESTDATFFLQQTIFHEMVHFALHFGGTAILNEGLEGDDDVKRKVFSIAQDIVYAVLDSRKLTPKHIGLGLALHQATRSEALLVMFHAEKHAIGIDTVRRIDATIAQNILEKFEINGYVYIPDNIVNGRMIHCPCDIIDVLEASLDGKNTFHYTQMVVWQRGPEKYSVANCMAHV</sequence>
<accession>A0A662YX20</accession>
<protein>
    <submittedName>
        <fullName evidence="1">Uncharacterized protein</fullName>
    </submittedName>
</protein>
<proteinExistence type="predicted"/>
<comment type="caution">
    <text evidence="1">The sequence shown here is derived from an EMBL/GenBank/DDBJ whole genome shotgun (WGS) entry which is preliminary data.</text>
</comment>
<dbReference type="PANTHER" id="PTHR47018:SF3">
    <property type="entry name" value="MYCBP-ASSOCIATED PROTEIN"/>
    <property type="match status" value="1"/>
</dbReference>
<dbReference type="Proteomes" id="UP000289886">
    <property type="component" value="Unassembled WGS sequence"/>
</dbReference>
<dbReference type="AlphaFoldDB" id="A0A662YX20"/>
<keyword evidence="2" id="KW-1185">Reference proteome</keyword>
<dbReference type="EMBL" id="SCEB01000152">
    <property type="protein sequence ID" value="RXN00617.1"/>
    <property type="molecule type" value="Genomic_DNA"/>
</dbReference>
<gene>
    <name evidence="1" type="ORF">EOD39_9044</name>
</gene>
<evidence type="ECO:0000313" key="2">
    <source>
        <dbReference type="Proteomes" id="UP000289886"/>
    </source>
</evidence>
<evidence type="ECO:0000313" key="1">
    <source>
        <dbReference type="EMBL" id="RXN00617.1"/>
    </source>
</evidence>
<name>A0A662YX20_ACIRT</name>
<reference evidence="1 2" key="1">
    <citation type="submission" date="2019-01" db="EMBL/GenBank/DDBJ databases">
        <title>Draft Genome and Complete Hox-Cluster Characterization of the Sterlet Sturgeon (Acipenser ruthenus).</title>
        <authorList>
            <person name="Wei Q."/>
        </authorList>
    </citation>
    <scope>NUCLEOTIDE SEQUENCE [LARGE SCALE GENOMIC DNA]</scope>
    <source>
        <strain evidence="1">WHYD16114868_AA</strain>
        <tissue evidence="1">Blood</tissue>
    </source>
</reference>
<dbReference type="PANTHER" id="PTHR47018">
    <property type="entry name" value="CXC DOMAIN-CONTAINING PROTEIN-RELATED"/>
    <property type="match status" value="1"/>
</dbReference>
<organism evidence="1 2">
    <name type="scientific">Acipenser ruthenus</name>
    <name type="common">Sterlet sturgeon</name>
    <dbReference type="NCBI Taxonomy" id="7906"/>
    <lineage>
        <taxon>Eukaryota</taxon>
        <taxon>Metazoa</taxon>
        <taxon>Chordata</taxon>
        <taxon>Craniata</taxon>
        <taxon>Vertebrata</taxon>
        <taxon>Euteleostomi</taxon>
        <taxon>Actinopterygii</taxon>
        <taxon>Chondrostei</taxon>
        <taxon>Acipenseriformes</taxon>
        <taxon>Acipenseridae</taxon>
        <taxon>Acipenser</taxon>
    </lineage>
</organism>